<evidence type="ECO:0000256" key="1">
    <source>
        <dbReference type="ARBA" id="ARBA00023015"/>
    </source>
</evidence>
<name>A0ABS7J075_9SPHN</name>
<evidence type="ECO:0000256" key="2">
    <source>
        <dbReference type="ARBA" id="ARBA00023125"/>
    </source>
</evidence>
<comment type="caution">
    <text evidence="6">The sequence shown here is derived from an EMBL/GenBank/DDBJ whole genome shotgun (WGS) entry which is preliminary data.</text>
</comment>
<evidence type="ECO:0000256" key="3">
    <source>
        <dbReference type="ARBA" id="ARBA00023163"/>
    </source>
</evidence>
<organism evidence="6 7">
    <name type="scientific">Qipengyuania polymorpha</name>
    <dbReference type="NCBI Taxonomy" id="2867234"/>
    <lineage>
        <taxon>Bacteria</taxon>
        <taxon>Pseudomonadati</taxon>
        <taxon>Pseudomonadota</taxon>
        <taxon>Alphaproteobacteria</taxon>
        <taxon>Sphingomonadales</taxon>
        <taxon>Erythrobacteraceae</taxon>
        <taxon>Qipengyuania</taxon>
    </lineage>
</organism>
<sequence>MENSRQSPDTLLPKLAAHVLEHGLAGASLRPLAKAAGTSDRMLIYHFKSKDGLVTALLEHVAQMYSQALEMAWPTEPAATRRECAQRLLAIGRAPMFAPFLRLWWEIVAGAAKGDAAYRASAAAMMDSQLAWFEAHLPPDDPDPKAGARLVALAVEGSLMMDALGLGEVGEAGLAALEG</sequence>
<dbReference type="InterPro" id="IPR009057">
    <property type="entry name" value="Homeodomain-like_sf"/>
</dbReference>
<dbReference type="RefSeq" id="WP_221573157.1">
    <property type="nucleotide sequence ID" value="NZ_JAIGNK010000002.1"/>
</dbReference>
<feature type="DNA-binding region" description="H-T-H motif" evidence="4">
    <location>
        <begin position="28"/>
        <end position="47"/>
    </location>
</feature>
<dbReference type="InterPro" id="IPR050109">
    <property type="entry name" value="HTH-type_TetR-like_transc_reg"/>
</dbReference>
<proteinExistence type="predicted"/>
<gene>
    <name evidence="6" type="ORF">K3152_05640</name>
</gene>
<evidence type="ECO:0000259" key="5">
    <source>
        <dbReference type="PROSITE" id="PS50977"/>
    </source>
</evidence>
<reference evidence="6 7" key="1">
    <citation type="submission" date="2021-08" db="EMBL/GenBank/DDBJ databases">
        <title>Comparative Genomics Analysis of the Genus Qipengyuania Reveals Extensive Genetic Diversity and Metabolic Versatility, Including the Description of Fifteen Novel Species.</title>
        <authorList>
            <person name="Liu Y."/>
        </authorList>
    </citation>
    <scope>NUCLEOTIDE SEQUENCE [LARGE SCALE GENOMIC DNA]</scope>
    <source>
        <strain evidence="6 7">1NDH17</strain>
    </source>
</reference>
<dbReference type="Proteomes" id="UP000783253">
    <property type="component" value="Unassembled WGS sequence"/>
</dbReference>
<accession>A0ABS7J075</accession>
<dbReference type="PANTHER" id="PTHR30055:SF234">
    <property type="entry name" value="HTH-TYPE TRANSCRIPTIONAL REGULATOR BETI"/>
    <property type="match status" value="1"/>
</dbReference>
<dbReference type="InterPro" id="IPR001647">
    <property type="entry name" value="HTH_TetR"/>
</dbReference>
<dbReference type="PANTHER" id="PTHR30055">
    <property type="entry name" value="HTH-TYPE TRANSCRIPTIONAL REGULATOR RUTR"/>
    <property type="match status" value="1"/>
</dbReference>
<dbReference type="Pfam" id="PF00440">
    <property type="entry name" value="TetR_N"/>
    <property type="match status" value="1"/>
</dbReference>
<protein>
    <submittedName>
        <fullName evidence="6">TetR/AcrR family transcriptional regulator</fullName>
    </submittedName>
</protein>
<dbReference type="EMBL" id="JAIGNK010000002">
    <property type="protein sequence ID" value="MBX7457720.1"/>
    <property type="molecule type" value="Genomic_DNA"/>
</dbReference>
<keyword evidence="1" id="KW-0805">Transcription regulation</keyword>
<keyword evidence="2 4" id="KW-0238">DNA-binding</keyword>
<feature type="domain" description="HTH tetR-type" evidence="5">
    <location>
        <begin position="5"/>
        <end position="65"/>
    </location>
</feature>
<keyword evidence="7" id="KW-1185">Reference proteome</keyword>
<dbReference type="Gene3D" id="1.10.357.10">
    <property type="entry name" value="Tetracycline Repressor, domain 2"/>
    <property type="match status" value="1"/>
</dbReference>
<keyword evidence="3" id="KW-0804">Transcription</keyword>
<dbReference type="PROSITE" id="PS50977">
    <property type="entry name" value="HTH_TETR_2"/>
    <property type="match status" value="1"/>
</dbReference>
<evidence type="ECO:0000256" key="4">
    <source>
        <dbReference type="PROSITE-ProRule" id="PRU00335"/>
    </source>
</evidence>
<evidence type="ECO:0000313" key="7">
    <source>
        <dbReference type="Proteomes" id="UP000783253"/>
    </source>
</evidence>
<evidence type="ECO:0000313" key="6">
    <source>
        <dbReference type="EMBL" id="MBX7457720.1"/>
    </source>
</evidence>
<dbReference type="SUPFAM" id="SSF46689">
    <property type="entry name" value="Homeodomain-like"/>
    <property type="match status" value="1"/>
</dbReference>